<feature type="domain" description="Thioesterase" evidence="1">
    <location>
        <begin position="9"/>
        <end position="84"/>
    </location>
</feature>
<proteinExistence type="predicted"/>
<organism evidence="2">
    <name type="scientific">freshwater metagenome</name>
    <dbReference type="NCBI Taxonomy" id="449393"/>
    <lineage>
        <taxon>unclassified sequences</taxon>
        <taxon>metagenomes</taxon>
        <taxon>ecological metagenomes</taxon>
    </lineage>
</organism>
<sequence length="118" mass="13103">MWADTDASGRIYFAAIFRWVEAVETGLFRALGTDIFTTGQLPRVHVEADYRLPLRFDDQVELEMTVAKLGTSSLGFQWVGRRDDQVAFEGSHTIVFIGEDGVSAPIPSRERGLLDPAA</sequence>
<gene>
    <name evidence="2" type="ORF">UFOPK2399_00372</name>
</gene>
<dbReference type="Gene3D" id="3.10.129.10">
    <property type="entry name" value="Hotdog Thioesterase"/>
    <property type="match status" value="1"/>
</dbReference>
<dbReference type="InterPro" id="IPR029069">
    <property type="entry name" value="HotDog_dom_sf"/>
</dbReference>
<evidence type="ECO:0000313" key="2">
    <source>
        <dbReference type="EMBL" id="CAB4686411.1"/>
    </source>
</evidence>
<reference evidence="2" key="1">
    <citation type="submission" date="2020-05" db="EMBL/GenBank/DDBJ databases">
        <authorList>
            <person name="Chiriac C."/>
            <person name="Salcher M."/>
            <person name="Ghai R."/>
            <person name="Kavagutti S V."/>
        </authorList>
    </citation>
    <scope>NUCLEOTIDE SEQUENCE</scope>
</reference>
<protein>
    <submittedName>
        <fullName evidence="2">Unannotated protein</fullName>
    </submittedName>
</protein>
<accession>A0A6J6NI81</accession>
<dbReference type="AlphaFoldDB" id="A0A6J6NI81"/>
<dbReference type="CDD" id="cd00586">
    <property type="entry name" value="4HBT"/>
    <property type="match status" value="1"/>
</dbReference>
<dbReference type="EMBL" id="CAEZXP010000001">
    <property type="protein sequence ID" value="CAB4686411.1"/>
    <property type="molecule type" value="Genomic_DNA"/>
</dbReference>
<dbReference type="SUPFAM" id="SSF54637">
    <property type="entry name" value="Thioesterase/thiol ester dehydrase-isomerase"/>
    <property type="match status" value="1"/>
</dbReference>
<name>A0A6J6NI81_9ZZZZ</name>
<dbReference type="InterPro" id="IPR006683">
    <property type="entry name" value="Thioestr_dom"/>
</dbReference>
<evidence type="ECO:0000259" key="1">
    <source>
        <dbReference type="Pfam" id="PF03061"/>
    </source>
</evidence>
<dbReference type="Pfam" id="PF03061">
    <property type="entry name" value="4HBT"/>
    <property type="match status" value="1"/>
</dbReference>